<dbReference type="InterPro" id="IPR025996">
    <property type="entry name" value="MT1864/Rv1816-like_C"/>
</dbReference>
<keyword evidence="1" id="KW-0805">Transcription regulation</keyword>
<accession>A0ABY8WPF3</accession>
<dbReference type="PANTHER" id="PTHR47506">
    <property type="entry name" value="TRANSCRIPTIONAL REGULATORY PROTEIN"/>
    <property type="match status" value="1"/>
</dbReference>
<dbReference type="PROSITE" id="PS50977">
    <property type="entry name" value="HTH_TETR_2"/>
    <property type="match status" value="1"/>
</dbReference>
<sequence>MPRAGLDPAAVVTAAADLADEVGLANVTMGLLAERLGIRAPSLYKHISSQADLNRRIAALALTEMGDALRDALQGRSGRDALAAAARTIRRYVVRHPGRYATTIRFDTDAPDDPVVAAGGRVLDSLAAVLTGYRLPPADTVHALRMLRSLFHGFAVLEAAGGFQLDTELDESFAWMIGFLDRGLSA</sequence>
<dbReference type="InterPro" id="IPR001647">
    <property type="entry name" value="HTH_TetR"/>
</dbReference>
<dbReference type="Gene3D" id="1.10.10.60">
    <property type="entry name" value="Homeodomain-like"/>
    <property type="match status" value="1"/>
</dbReference>
<feature type="domain" description="HTH tetR-type" evidence="5">
    <location>
        <begin position="5"/>
        <end position="65"/>
    </location>
</feature>
<dbReference type="InterPro" id="IPR009057">
    <property type="entry name" value="Homeodomain-like_sf"/>
</dbReference>
<evidence type="ECO:0000259" key="5">
    <source>
        <dbReference type="PROSITE" id="PS50977"/>
    </source>
</evidence>
<dbReference type="Gene3D" id="1.10.357.10">
    <property type="entry name" value="Tetracycline Repressor, domain 2"/>
    <property type="match status" value="1"/>
</dbReference>
<keyword evidence="3" id="KW-0804">Transcription</keyword>
<keyword evidence="7" id="KW-1185">Reference proteome</keyword>
<dbReference type="SUPFAM" id="SSF48498">
    <property type="entry name" value="Tetracyclin repressor-like, C-terminal domain"/>
    <property type="match status" value="1"/>
</dbReference>
<dbReference type="InterPro" id="IPR036271">
    <property type="entry name" value="Tet_transcr_reg_TetR-rel_C_sf"/>
</dbReference>
<feature type="DNA-binding region" description="H-T-H motif" evidence="4">
    <location>
        <begin position="28"/>
        <end position="47"/>
    </location>
</feature>
<evidence type="ECO:0000313" key="7">
    <source>
        <dbReference type="Proteomes" id="UP001240150"/>
    </source>
</evidence>
<reference evidence="6 7" key="1">
    <citation type="submission" date="2023-06" db="EMBL/GenBank/DDBJ databases">
        <authorList>
            <person name="Yushchuk O."/>
            <person name="Binda E."/>
            <person name="Ruckert-Reed C."/>
            <person name="Fedorenko V."/>
            <person name="Kalinowski J."/>
            <person name="Marinelli F."/>
        </authorList>
    </citation>
    <scope>NUCLEOTIDE SEQUENCE [LARGE SCALE GENOMIC DNA]</scope>
    <source>
        <strain evidence="6 7">NRRL 3884</strain>
    </source>
</reference>
<evidence type="ECO:0000256" key="1">
    <source>
        <dbReference type="ARBA" id="ARBA00023015"/>
    </source>
</evidence>
<evidence type="ECO:0000256" key="2">
    <source>
        <dbReference type="ARBA" id="ARBA00023125"/>
    </source>
</evidence>
<name>A0ABY8WPF3_9ACTN</name>
<dbReference type="Pfam" id="PF00440">
    <property type="entry name" value="TetR_N"/>
    <property type="match status" value="1"/>
</dbReference>
<dbReference type="PANTHER" id="PTHR47506:SF6">
    <property type="entry name" value="HTH-TYPE TRANSCRIPTIONAL REPRESSOR NEMR"/>
    <property type="match status" value="1"/>
</dbReference>
<evidence type="ECO:0000313" key="6">
    <source>
        <dbReference type="EMBL" id="WIM99730.1"/>
    </source>
</evidence>
<dbReference type="EMBL" id="CP126980">
    <property type="protein sequence ID" value="WIM99730.1"/>
    <property type="molecule type" value="Genomic_DNA"/>
</dbReference>
<dbReference type="RefSeq" id="WP_284921168.1">
    <property type="nucleotide sequence ID" value="NZ_CP126980.1"/>
</dbReference>
<dbReference type="Pfam" id="PF13305">
    <property type="entry name" value="TetR_C_33"/>
    <property type="match status" value="1"/>
</dbReference>
<organism evidence="6 7">
    <name type="scientific">Actinoplanes oblitus</name>
    <dbReference type="NCBI Taxonomy" id="3040509"/>
    <lineage>
        <taxon>Bacteria</taxon>
        <taxon>Bacillati</taxon>
        <taxon>Actinomycetota</taxon>
        <taxon>Actinomycetes</taxon>
        <taxon>Micromonosporales</taxon>
        <taxon>Micromonosporaceae</taxon>
        <taxon>Actinoplanes</taxon>
    </lineage>
</organism>
<proteinExistence type="predicted"/>
<dbReference type="Proteomes" id="UP001240150">
    <property type="component" value="Chromosome"/>
</dbReference>
<protein>
    <submittedName>
        <fullName evidence="6">WHG domain-containing protein</fullName>
    </submittedName>
</protein>
<keyword evidence="2 4" id="KW-0238">DNA-binding</keyword>
<evidence type="ECO:0000256" key="4">
    <source>
        <dbReference type="PROSITE-ProRule" id="PRU00335"/>
    </source>
</evidence>
<gene>
    <name evidence="6" type="ORF">ACTOB_003391</name>
</gene>
<evidence type="ECO:0000256" key="3">
    <source>
        <dbReference type="ARBA" id="ARBA00023163"/>
    </source>
</evidence>
<dbReference type="SUPFAM" id="SSF46689">
    <property type="entry name" value="Homeodomain-like"/>
    <property type="match status" value="1"/>
</dbReference>